<keyword evidence="1" id="KW-0238">DNA-binding</keyword>
<dbReference type="PANTHER" id="PTHR36924:SF1">
    <property type="entry name" value="ANTITOXIN HIGA-1"/>
    <property type="match status" value="1"/>
</dbReference>
<dbReference type="Gene3D" id="1.10.260.40">
    <property type="entry name" value="lambda repressor-like DNA-binding domains"/>
    <property type="match status" value="1"/>
</dbReference>
<dbReference type="CDD" id="cd00093">
    <property type="entry name" value="HTH_XRE"/>
    <property type="match status" value="1"/>
</dbReference>
<dbReference type="RefSeq" id="WP_002558568.1">
    <property type="nucleotide sequence ID" value="NZ_CABJFV010000004.1"/>
</dbReference>
<evidence type="ECO:0000256" key="1">
    <source>
        <dbReference type="ARBA" id="ARBA00023125"/>
    </source>
</evidence>
<accession>A0A413VS43</accession>
<proteinExistence type="predicted"/>
<dbReference type="Pfam" id="PF01381">
    <property type="entry name" value="HTH_3"/>
    <property type="match status" value="1"/>
</dbReference>
<dbReference type="InterPro" id="IPR010982">
    <property type="entry name" value="Lambda_DNA-bd_dom_sf"/>
</dbReference>
<organism evidence="3 4">
    <name type="scientific">Bacteroides nordii</name>
    <dbReference type="NCBI Taxonomy" id="291645"/>
    <lineage>
        <taxon>Bacteria</taxon>
        <taxon>Pseudomonadati</taxon>
        <taxon>Bacteroidota</taxon>
        <taxon>Bacteroidia</taxon>
        <taxon>Bacteroidales</taxon>
        <taxon>Bacteroidaceae</taxon>
        <taxon>Bacteroides</taxon>
    </lineage>
</organism>
<evidence type="ECO:0000313" key="3">
    <source>
        <dbReference type="EMBL" id="RHB36437.1"/>
    </source>
</evidence>
<dbReference type="SMART" id="SM00530">
    <property type="entry name" value="HTH_XRE"/>
    <property type="match status" value="1"/>
</dbReference>
<dbReference type="GO" id="GO:0003677">
    <property type="term" value="F:DNA binding"/>
    <property type="evidence" value="ECO:0007669"/>
    <property type="project" value="UniProtKB-KW"/>
</dbReference>
<name>A0A413VS43_9BACE</name>
<dbReference type="InterPro" id="IPR001387">
    <property type="entry name" value="Cro/C1-type_HTH"/>
</dbReference>
<dbReference type="NCBIfam" id="TIGR02607">
    <property type="entry name" value="antidote_HigA"/>
    <property type="match status" value="1"/>
</dbReference>
<dbReference type="GeneID" id="69504418"/>
<dbReference type="PROSITE" id="PS50943">
    <property type="entry name" value="HTH_CROC1"/>
    <property type="match status" value="1"/>
</dbReference>
<dbReference type="EMBL" id="QSGO01000004">
    <property type="protein sequence ID" value="RHB36437.1"/>
    <property type="molecule type" value="Genomic_DNA"/>
</dbReference>
<reference evidence="3 4" key="1">
    <citation type="submission" date="2018-08" db="EMBL/GenBank/DDBJ databases">
        <title>A genome reference for cultivated species of the human gut microbiota.</title>
        <authorList>
            <person name="Zou Y."/>
            <person name="Xue W."/>
            <person name="Luo G."/>
        </authorList>
    </citation>
    <scope>NUCLEOTIDE SEQUENCE [LARGE SCALE GENOMIC DNA]</scope>
    <source>
        <strain evidence="3 4">AM40-30BH</strain>
    </source>
</reference>
<dbReference type="SUPFAM" id="SSF47413">
    <property type="entry name" value="lambda repressor-like DNA-binding domains"/>
    <property type="match status" value="1"/>
</dbReference>
<sequence length="114" mass="12705">MITIKGVSPQMIANNLTPCMATHPGDILKEEIEYRGISQRRFAAQIGMSYSVLNEVLNAKRAITTEYALLFEAALGINAKLLVNMQTDYNMQIAKQNASFMDKLNNIRKIAALL</sequence>
<dbReference type="AlphaFoldDB" id="A0A413VS43"/>
<comment type="caution">
    <text evidence="3">The sequence shown here is derived from an EMBL/GenBank/DDBJ whole genome shotgun (WGS) entry which is preliminary data.</text>
</comment>
<protein>
    <submittedName>
        <fullName evidence="3">Addiction module antidote protein, HigA family</fullName>
    </submittedName>
</protein>
<dbReference type="InterPro" id="IPR013430">
    <property type="entry name" value="Toxin_antidote_HigA"/>
</dbReference>
<evidence type="ECO:0000313" key="4">
    <source>
        <dbReference type="Proteomes" id="UP000284379"/>
    </source>
</evidence>
<dbReference type="PANTHER" id="PTHR36924">
    <property type="entry name" value="ANTITOXIN HIGA-1"/>
    <property type="match status" value="1"/>
</dbReference>
<evidence type="ECO:0000259" key="2">
    <source>
        <dbReference type="PROSITE" id="PS50943"/>
    </source>
</evidence>
<dbReference type="Proteomes" id="UP000284379">
    <property type="component" value="Unassembled WGS sequence"/>
</dbReference>
<feature type="domain" description="HTH cro/C1-type" evidence="2">
    <location>
        <begin position="28"/>
        <end position="82"/>
    </location>
</feature>
<gene>
    <name evidence="3" type="primary">higA</name>
    <name evidence="3" type="ORF">DW888_07330</name>
</gene>